<dbReference type="SUPFAM" id="SSF47095">
    <property type="entry name" value="HMG-box"/>
    <property type="match status" value="1"/>
</dbReference>
<gene>
    <name evidence="2" type="ORF">FA15DRAFT_73305</name>
</gene>
<evidence type="ECO:0000313" key="2">
    <source>
        <dbReference type="EMBL" id="TFK21589.1"/>
    </source>
</evidence>
<feature type="region of interest" description="Disordered" evidence="1">
    <location>
        <begin position="1"/>
        <end position="28"/>
    </location>
</feature>
<organism evidence="2 3">
    <name type="scientific">Coprinopsis marcescibilis</name>
    <name type="common">Agaric fungus</name>
    <name type="synonym">Psathyrella marcescibilis</name>
    <dbReference type="NCBI Taxonomy" id="230819"/>
    <lineage>
        <taxon>Eukaryota</taxon>
        <taxon>Fungi</taxon>
        <taxon>Dikarya</taxon>
        <taxon>Basidiomycota</taxon>
        <taxon>Agaricomycotina</taxon>
        <taxon>Agaricomycetes</taxon>
        <taxon>Agaricomycetidae</taxon>
        <taxon>Agaricales</taxon>
        <taxon>Agaricineae</taxon>
        <taxon>Psathyrellaceae</taxon>
        <taxon>Coprinopsis</taxon>
    </lineage>
</organism>
<keyword evidence="3" id="KW-1185">Reference proteome</keyword>
<dbReference type="InterPro" id="IPR036910">
    <property type="entry name" value="HMG_box_dom_sf"/>
</dbReference>
<reference evidence="2 3" key="1">
    <citation type="journal article" date="2019" name="Nat. Ecol. Evol.">
        <title>Megaphylogeny resolves global patterns of mushroom evolution.</title>
        <authorList>
            <person name="Varga T."/>
            <person name="Krizsan K."/>
            <person name="Foldi C."/>
            <person name="Dima B."/>
            <person name="Sanchez-Garcia M."/>
            <person name="Sanchez-Ramirez S."/>
            <person name="Szollosi G.J."/>
            <person name="Szarkandi J.G."/>
            <person name="Papp V."/>
            <person name="Albert L."/>
            <person name="Andreopoulos W."/>
            <person name="Angelini C."/>
            <person name="Antonin V."/>
            <person name="Barry K.W."/>
            <person name="Bougher N.L."/>
            <person name="Buchanan P."/>
            <person name="Buyck B."/>
            <person name="Bense V."/>
            <person name="Catcheside P."/>
            <person name="Chovatia M."/>
            <person name="Cooper J."/>
            <person name="Damon W."/>
            <person name="Desjardin D."/>
            <person name="Finy P."/>
            <person name="Geml J."/>
            <person name="Haridas S."/>
            <person name="Hughes K."/>
            <person name="Justo A."/>
            <person name="Karasinski D."/>
            <person name="Kautmanova I."/>
            <person name="Kiss B."/>
            <person name="Kocsube S."/>
            <person name="Kotiranta H."/>
            <person name="LaButti K.M."/>
            <person name="Lechner B.E."/>
            <person name="Liimatainen K."/>
            <person name="Lipzen A."/>
            <person name="Lukacs Z."/>
            <person name="Mihaltcheva S."/>
            <person name="Morgado L.N."/>
            <person name="Niskanen T."/>
            <person name="Noordeloos M.E."/>
            <person name="Ohm R.A."/>
            <person name="Ortiz-Santana B."/>
            <person name="Ovrebo C."/>
            <person name="Racz N."/>
            <person name="Riley R."/>
            <person name="Savchenko A."/>
            <person name="Shiryaev A."/>
            <person name="Soop K."/>
            <person name="Spirin V."/>
            <person name="Szebenyi C."/>
            <person name="Tomsovsky M."/>
            <person name="Tulloss R.E."/>
            <person name="Uehling J."/>
            <person name="Grigoriev I.V."/>
            <person name="Vagvolgyi C."/>
            <person name="Papp T."/>
            <person name="Martin F.M."/>
            <person name="Miettinen O."/>
            <person name="Hibbett D.S."/>
            <person name="Nagy L.G."/>
        </authorList>
    </citation>
    <scope>NUCLEOTIDE SEQUENCE [LARGE SCALE GENOMIC DNA]</scope>
    <source>
        <strain evidence="2 3">CBS 121175</strain>
    </source>
</reference>
<dbReference type="Gene3D" id="1.10.30.10">
    <property type="entry name" value="High mobility group box domain"/>
    <property type="match status" value="1"/>
</dbReference>
<evidence type="ECO:0008006" key="4">
    <source>
        <dbReference type="Google" id="ProtNLM"/>
    </source>
</evidence>
<proteinExistence type="predicted"/>
<evidence type="ECO:0000256" key="1">
    <source>
        <dbReference type="SAM" id="MobiDB-lite"/>
    </source>
</evidence>
<feature type="region of interest" description="Disordered" evidence="1">
    <location>
        <begin position="202"/>
        <end position="285"/>
    </location>
</feature>
<feature type="region of interest" description="Disordered" evidence="1">
    <location>
        <begin position="393"/>
        <end position="430"/>
    </location>
</feature>
<dbReference type="OrthoDB" id="6247875at2759"/>
<name>A0A5C3KMC2_COPMA</name>
<sequence>MYPQPAMLGSRHTTPALSPSGSSNTSSAFSSPIIPLAITGSTDGLPRSLKGFPLPIPTWSPPGLLKKKTHAKKQADGHVARNRNPFIHFRSCVQHQSVYEAAIKTNTIKEILSYATEPDIRSTSSPSSAAKKQKQKEKERPPSSPGSSSSSSGTYHHTDITSKPKNPAISRFAGALWRTLTEDEKAPWNALGKRDAIYRQEMQPEQQQQPASSRNMAAAEDESSHFHALHRPRHTRPYDAEAPHCPLNAHAQYDDDERRRSRPAQQYRHEADSRLVGPARQQQQQRYEEQIPLRTRPAPLFRPGSCPPAQECKPTTSIQLGYGQPLNTRDDLGEAGRPRHRTLYTRVSDMERALEEGFDADGTKVYRGSRLLGYTADGPPATMNHMPYGGRMGSDRVEQYSGSGIPDADGMSDSSDDNPRMYSQKDANRYRDIRDTIPPIPNVAISPFMQNEIMGTVHSSWSADHSDYPIYGINPGSGSGYGYGTNRYGG</sequence>
<protein>
    <recommendedName>
        <fullName evidence="4">HMG box domain-containing protein</fullName>
    </recommendedName>
</protein>
<accession>A0A5C3KMC2</accession>
<dbReference type="Proteomes" id="UP000307440">
    <property type="component" value="Unassembled WGS sequence"/>
</dbReference>
<feature type="compositionally biased region" description="Low complexity" evidence="1">
    <location>
        <begin position="18"/>
        <end position="28"/>
    </location>
</feature>
<feature type="region of interest" description="Disordered" evidence="1">
    <location>
        <begin position="118"/>
        <end position="167"/>
    </location>
</feature>
<feature type="region of interest" description="Disordered" evidence="1">
    <location>
        <begin position="306"/>
        <end position="336"/>
    </location>
</feature>
<feature type="compositionally biased region" description="Low complexity" evidence="1">
    <location>
        <begin position="121"/>
        <end position="130"/>
    </location>
</feature>
<dbReference type="EMBL" id="ML210264">
    <property type="protein sequence ID" value="TFK21589.1"/>
    <property type="molecule type" value="Genomic_DNA"/>
</dbReference>
<evidence type="ECO:0000313" key="3">
    <source>
        <dbReference type="Proteomes" id="UP000307440"/>
    </source>
</evidence>
<dbReference type="AlphaFoldDB" id="A0A5C3KMC2"/>